<name>A0A401VV01_STREY</name>
<proteinExistence type="predicted"/>
<gene>
    <name evidence="2" type="ORF">GKJPGBOP_00555</name>
</gene>
<keyword evidence="1" id="KW-0812">Transmembrane</keyword>
<keyword evidence="1" id="KW-0472">Membrane</keyword>
<protein>
    <submittedName>
        <fullName evidence="2">Uncharacterized protein</fullName>
    </submittedName>
</protein>
<evidence type="ECO:0000256" key="1">
    <source>
        <dbReference type="SAM" id="Phobius"/>
    </source>
</evidence>
<dbReference type="AlphaFoldDB" id="A0A401VV01"/>
<accession>A0A401VV01</accession>
<evidence type="ECO:0000313" key="2">
    <source>
        <dbReference type="EMBL" id="GCD40902.1"/>
    </source>
</evidence>
<dbReference type="EMBL" id="BHZD01000001">
    <property type="protein sequence ID" value="GCD40902.1"/>
    <property type="molecule type" value="Genomic_DNA"/>
</dbReference>
<reference evidence="2 3" key="1">
    <citation type="submission" date="2018-11" db="EMBL/GenBank/DDBJ databases">
        <title>Whole genome sequence of Streptomyces paromomycinus NBRC 15454(T).</title>
        <authorList>
            <person name="Komaki H."/>
            <person name="Tamura T."/>
        </authorList>
    </citation>
    <scope>NUCLEOTIDE SEQUENCE [LARGE SCALE GENOMIC DNA]</scope>
    <source>
        <strain evidence="2 3">NBRC 15454</strain>
    </source>
</reference>
<feature type="transmembrane region" description="Helical" evidence="1">
    <location>
        <begin position="6"/>
        <end position="25"/>
    </location>
</feature>
<organism evidence="2 3">
    <name type="scientific">Streptomyces paromomycinus</name>
    <name type="common">Streptomyces rimosus subsp. paromomycinus</name>
    <dbReference type="NCBI Taxonomy" id="92743"/>
    <lineage>
        <taxon>Bacteria</taxon>
        <taxon>Bacillati</taxon>
        <taxon>Actinomycetota</taxon>
        <taxon>Actinomycetes</taxon>
        <taxon>Kitasatosporales</taxon>
        <taxon>Streptomycetaceae</taxon>
        <taxon>Streptomyces</taxon>
    </lineage>
</organism>
<evidence type="ECO:0000313" key="3">
    <source>
        <dbReference type="Proteomes" id="UP000286746"/>
    </source>
</evidence>
<keyword evidence="1" id="KW-1133">Transmembrane helix</keyword>
<sequence length="29" mass="3116">MNWPTALVVIAALFALAAVVSTYLARPKK</sequence>
<comment type="caution">
    <text evidence="2">The sequence shown here is derived from an EMBL/GenBank/DDBJ whole genome shotgun (WGS) entry which is preliminary data.</text>
</comment>
<keyword evidence="3" id="KW-1185">Reference proteome</keyword>
<dbReference type="Proteomes" id="UP000286746">
    <property type="component" value="Unassembled WGS sequence"/>
</dbReference>